<comment type="subcellular location">
    <subcellularLocation>
        <location evidence="1 4">Cell outer membrane</location>
    </subcellularLocation>
</comment>
<evidence type="ECO:0000259" key="7">
    <source>
        <dbReference type="Pfam" id="PF00593"/>
    </source>
</evidence>
<feature type="signal peptide" evidence="6">
    <location>
        <begin position="1"/>
        <end position="23"/>
    </location>
</feature>
<keyword evidence="2 4" id="KW-0472">Membrane</keyword>
<keyword evidence="10" id="KW-1185">Reference proteome</keyword>
<protein>
    <submittedName>
        <fullName evidence="9">TonB-dependent receptor</fullName>
    </submittedName>
</protein>
<evidence type="ECO:0000256" key="2">
    <source>
        <dbReference type="ARBA" id="ARBA00023136"/>
    </source>
</evidence>
<evidence type="ECO:0000256" key="5">
    <source>
        <dbReference type="SAM" id="MobiDB-lite"/>
    </source>
</evidence>
<feature type="domain" description="TonB-dependent receptor-like beta-barrel" evidence="7">
    <location>
        <begin position="440"/>
        <end position="898"/>
    </location>
</feature>
<comment type="similarity">
    <text evidence="4">Belongs to the TonB-dependent receptor family.</text>
</comment>
<name>A0A1H8IIZ8_9SPHN</name>
<dbReference type="STRING" id="1166340.SAMN05192583_3315"/>
<dbReference type="RefSeq" id="WP_093666826.1">
    <property type="nucleotide sequence ID" value="NZ_FOCF01000010.1"/>
</dbReference>
<dbReference type="Gene3D" id="2.40.170.20">
    <property type="entry name" value="TonB-dependent receptor, beta-barrel domain"/>
    <property type="match status" value="1"/>
</dbReference>
<dbReference type="InterPro" id="IPR012910">
    <property type="entry name" value="Plug_dom"/>
</dbReference>
<evidence type="ECO:0000256" key="6">
    <source>
        <dbReference type="SAM" id="SignalP"/>
    </source>
</evidence>
<dbReference type="GO" id="GO:0009279">
    <property type="term" value="C:cell outer membrane"/>
    <property type="evidence" value="ECO:0007669"/>
    <property type="project" value="UniProtKB-SubCell"/>
</dbReference>
<evidence type="ECO:0000256" key="4">
    <source>
        <dbReference type="RuleBase" id="RU003357"/>
    </source>
</evidence>
<dbReference type="Proteomes" id="UP000199206">
    <property type="component" value="Unassembled WGS sequence"/>
</dbReference>
<gene>
    <name evidence="9" type="ORF">SAMN05192583_3315</name>
</gene>
<evidence type="ECO:0000256" key="3">
    <source>
        <dbReference type="ARBA" id="ARBA00023237"/>
    </source>
</evidence>
<feature type="chain" id="PRO_5011485985" evidence="6">
    <location>
        <begin position="24"/>
        <end position="932"/>
    </location>
</feature>
<dbReference type="InterPro" id="IPR036942">
    <property type="entry name" value="Beta-barrel_TonB_sf"/>
</dbReference>
<dbReference type="Pfam" id="PF07715">
    <property type="entry name" value="Plug"/>
    <property type="match status" value="1"/>
</dbReference>
<proteinExistence type="inferred from homology"/>
<dbReference type="NCBIfam" id="TIGR01782">
    <property type="entry name" value="TonB-Xanth-Caul"/>
    <property type="match status" value="1"/>
</dbReference>
<evidence type="ECO:0000313" key="9">
    <source>
        <dbReference type="EMBL" id="SEN68840.1"/>
    </source>
</evidence>
<dbReference type="PANTHER" id="PTHR40980:SF3">
    <property type="entry name" value="TONB-DEPENDENT RECEPTOR-LIKE BETA-BARREL DOMAIN-CONTAINING PROTEIN"/>
    <property type="match status" value="1"/>
</dbReference>
<feature type="region of interest" description="Disordered" evidence="5">
    <location>
        <begin position="21"/>
        <end position="55"/>
    </location>
</feature>
<dbReference type="InterPro" id="IPR010104">
    <property type="entry name" value="TonB_rcpt_bac"/>
</dbReference>
<dbReference type="Pfam" id="PF00593">
    <property type="entry name" value="TonB_dep_Rec_b-barrel"/>
    <property type="match status" value="1"/>
</dbReference>
<organism evidence="9 10">
    <name type="scientific">Sphingomonas gellani</name>
    <dbReference type="NCBI Taxonomy" id="1166340"/>
    <lineage>
        <taxon>Bacteria</taxon>
        <taxon>Pseudomonadati</taxon>
        <taxon>Pseudomonadota</taxon>
        <taxon>Alphaproteobacteria</taxon>
        <taxon>Sphingomonadales</taxon>
        <taxon>Sphingomonadaceae</taxon>
        <taxon>Sphingomonas</taxon>
    </lineage>
</organism>
<keyword evidence="9" id="KW-0675">Receptor</keyword>
<keyword evidence="4" id="KW-0798">TonB box</keyword>
<sequence length="932" mass="102876">MRRISLRCALLTTAALAPSSSWAQADVTPSAQEQGGNEKRTEIVEPTGTPGGTDKTDVVVVGIRGSVASAANKKKNGRQIVDSVVSEDVGKLPDNNVPEALSRVTGVQITRERGQGQSVAIRGLGGVQTTINGNDTSLGEGRSLNLADIPAELLKAVDVYKTRTADQVEGSIAGTVNVELRRPLDMPKGWTIAGSAKGIYDDISEKVSPYGSLLVANRFQTGIGEIGFLVNGSWTRNNYKENYIESESPDVPYGSAAEPNSPRAGLPAGFENTVIPYRAYYGLEEGRADRPSLNVSLQWRANDNLDFVLEGGYLGARSHNTSDRLYLQTREAGYRYSNITLQPDGRTARSLTIFAPLNAADPNAGLQAGIDSLYERYRSNLYTTNFEMHWRSDRAQLNTTVQYNWSNERRVVAEHLTRPYGLTSATVDFASDAYSRPVPSITFNGVDLSNVANYGVQRYQDLVFRSHNREFATQTDLTLTASETGLLRTIQTGVRFNRRDPGRNYGYRDGFPRIGGQFAPLTQFPGGGEAELVGPDLPGALQWYRIPGNVVYGNRPAIRDYIQANDPGSAARFATEEPSSDLGQIYTGRENRLSFYGQLSYAFDLGFPIDGLIGARYTNTWGGSSSYNFRPGNAANGFQDIVEAAPARGNYQDILPNATATIHFTDKAQLRLSYTTNVQRPSFYDLRPFYFAETRAVPPIIFAGNPNLKAQREHAFDASAEYYFGRGGQLTLAGYYKKASGFLYYSREVAADLAQYGLPGQSGFVEQQRNAGDGTFIGMEATGQTFFDFLPGILRNFGVSLNASRVFKARIEYPYPEDFPGAFDSVDTSKWTANAALFYDTPKFSSRVAFNYRSPYRLYVWTNNPAYSWYNDDTYRLDAAINYTPVKFMTLSVEGTNLLGNDVYRYFGQQNLLPLGVRTLARTVQGSVRFRF</sequence>
<keyword evidence="3" id="KW-0998">Cell outer membrane</keyword>
<dbReference type="PANTHER" id="PTHR40980">
    <property type="entry name" value="PLUG DOMAIN-CONTAINING PROTEIN"/>
    <property type="match status" value="1"/>
</dbReference>
<dbReference type="InterPro" id="IPR037066">
    <property type="entry name" value="Plug_dom_sf"/>
</dbReference>
<reference evidence="10" key="1">
    <citation type="submission" date="2016-10" db="EMBL/GenBank/DDBJ databases">
        <authorList>
            <person name="Varghese N."/>
            <person name="Submissions S."/>
        </authorList>
    </citation>
    <scope>NUCLEOTIDE SEQUENCE [LARGE SCALE GENOMIC DNA]</scope>
    <source>
        <strain evidence="10">S6-262</strain>
    </source>
</reference>
<evidence type="ECO:0000256" key="1">
    <source>
        <dbReference type="ARBA" id="ARBA00004442"/>
    </source>
</evidence>
<dbReference type="SUPFAM" id="SSF56935">
    <property type="entry name" value="Porins"/>
    <property type="match status" value="1"/>
</dbReference>
<accession>A0A1H8IIZ8</accession>
<feature type="domain" description="TonB-dependent receptor plug" evidence="8">
    <location>
        <begin position="75"/>
        <end position="175"/>
    </location>
</feature>
<evidence type="ECO:0000313" key="10">
    <source>
        <dbReference type="Proteomes" id="UP000199206"/>
    </source>
</evidence>
<dbReference type="Gene3D" id="2.170.130.10">
    <property type="entry name" value="TonB-dependent receptor, plug domain"/>
    <property type="match status" value="1"/>
</dbReference>
<dbReference type="OrthoDB" id="5476657at2"/>
<dbReference type="EMBL" id="FOCF01000010">
    <property type="protein sequence ID" value="SEN68840.1"/>
    <property type="molecule type" value="Genomic_DNA"/>
</dbReference>
<keyword evidence="6" id="KW-0732">Signal</keyword>
<evidence type="ECO:0000259" key="8">
    <source>
        <dbReference type="Pfam" id="PF07715"/>
    </source>
</evidence>
<dbReference type="AlphaFoldDB" id="A0A1H8IIZ8"/>
<dbReference type="InterPro" id="IPR000531">
    <property type="entry name" value="Beta-barrel_TonB"/>
</dbReference>